<name>A0A3G8LGU4_9MOLU</name>
<reference evidence="2 3" key="1">
    <citation type="submission" date="2018-11" db="EMBL/GenBank/DDBJ databases">
        <title>Genome sequence of Mycoplasma struthionis sp. nov.</title>
        <authorList>
            <person name="Spergser J."/>
        </authorList>
    </citation>
    <scope>NUCLEOTIDE SEQUENCE [LARGE SCALE GENOMIC DNA]</scope>
    <source>
        <strain evidence="2 3">237IA</strain>
    </source>
</reference>
<accession>A0A3G8LGU4</accession>
<keyword evidence="1" id="KW-0472">Membrane</keyword>
<proteinExistence type="predicted"/>
<gene>
    <name evidence="2" type="ORF">EGN60_03115</name>
</gene>
<evidence type="ECO:0000313" key="2">
    <source>
        <dbReference type="EMBL" id="AZG68913.1"/>
    </source>
</evidence>
<evidence type="ECO:0000256" key="1">
    <source>
        <dbReference type="SAM" id="Phobius"/>
    </source>
</evidence>
<keyword evidence="1" id="KW-0812">Transmembrane</keyword>
<dbReference type="OrthoDB" id="398159at2"/>
<dbReference type="KEGG" id="mstr:EGN60_03115"/>
<dbReference type="EMBL" id="CP034044">
    <property type="protein sequence ID" value="AZG68913.1"/>
    <property type="molecule type" value="Genomic_DNA"/>
</dbReference>
<dbReference type="AlphaFoldDB" id="A0A3G8LGU4"/>
<evidence type="ECO:0000313" key="3">
    <source>
        <dbReference type="Proteomes" id="UP000275883"/>
    </source>
</evidence>
<keyword evidence="1" id="KW-1133">Transmembrane helix</keyword>
<dbReference type="Proteomes" id="UP000275883">
    <property type="component" value="Chromosome"/>
</dbReference>
<sequence>MEKTKKSTLEKYYISEVLDADKNVESFNFKKANQKVSGNFKEFVDAVQNFITVSEKTPNDTRVWFHRDGAYRGSVDITKARLIIEKVREKQVANKDAISYIESENLVDKPAPKPKVNLEEEAEKVELYVADHENKKASEVEASDVESDSKYTVVVDELRPENGELTVLYHLEHKKESSEVHSKTLYGFKQCTSCQVVEEAPVEEEKKEEFPLYVQSTEQPIHYHNRRDEKWFVILLIVLSVLIVVNIVLIALRATGVF</sequence>
<keyword evidence="3" id="KW-1185">Reference proteome</keyword>
<organism evidence="2 3">
    <name type="scientific">Mycoplasma struthionis</name>
    <dbReference type="NCBI Taxonomy" id="538220"/>
    <lineage>
        <taxon>Bacteria</taxon>
        <taxon>Bacillati</taxon>
        <taxon>Mycoplasmatota</taxon>
        <taxon>Mollicutes</taxon>
        <taxon>Mycoplasmataceae</taxon>
        <taxon>Mycoplasma</taxon>
    </lineage>
</organism>
<dbReference type="RefSeq" id="WP_124724606.1">
    <property type="nucleotide sequence ID" value="NZ_CP034044.1"/>
</dbReference>
<protein>
    <submittedName>
        <fullName evidence="2">Uncharacterized protein</fullName>
    </submittedName>
</protein>
<feature type="transmembrane region" description="Helical" evidence="1">
    <location>
        <begin position="231"/>
        <end position="252"/>
    </location>
</feature>